<feature type="region of interest" description="Disordered" evidence="1">
    <location>
        <begin position="158"/>
        <end position="189"/>
    </location>
</feature>
<dbReference type="Gene3D" id="2.40.30.10">
    <property type="entry name" value="Translation factors"/>
    <property type="match status" value="1"/>
</dbReference>
<organism evidence="3 4">
    <name type="scientific">Heracleum sosnowskyi</name>
    <dbReference type="NCBI Taxonomy" id="360622"/>
    <lineage>
        <taxon>Eukaryota</taxon>
        <taxon>Viridiplantae</taxon>
        <taxon>Streptophyta</taxon>
        <taxon>Embryophyta</taxon>
        <taxon>Tracheophyta</taxon>
        <taxon>Spermatophyta</taxon>
        <taxon>Magnoliopsida</taxon>
        <taxon>eudicotyledons</taxon>
        <taxon>Gunneridae</taxon>
        <taxon>Pentapetalae</taxon>
        <taxon>asterids</taxon>
        <taxon>campanulids</taxon>
        <taxon>Apiales</taxon>
        <taxon>Apiaceae</taxon>
        <taxon>Apioideae</taxon>
        <taxon>apioid superclade</taxon>
        <taxon>Tordylieae</taxon>
        <taxon>Tordyliinae</taxon>
        <taxon>Heracleum</taxon>
    </lineage>
</organism>
<dbReference type="PANTHER" id="PTHR44830">
    <property type="entry name" value="ELONGATION FACTOR 1 ALPHA"/>
    <property type="match status" value="1"/>
</dbReference>
<dbReference type="InterPro" id="IPR009000">
    <property type="entry name" value="Transl_B-barrel_sf"/>
</dbReference>
<dbReference type="AlphaFoldDB" id="A0AAD8GQP0"/>
<dbReference type="Pfam" id="PF00270">
    <property type="entry name" value="DEAD"/>
    <property type="match status" value="1"/>
</dbReference>
<evidence type="ECO:0000313" key="4">
    <source>
        <dbReference type="Proteomes" id="UP001237642"/>
    </source>
</evidence>
<evidence type="ECO:0000256" key="1">
    <source>
        <dbReference type="SAM" id="MobiDB-lite"/>
    </source>
</evidence>
<dbReference type="SUPFAM" id="SSF50447">
    <property type="entry name" value="Translation proteins"/>
    <property type="match status" value="1"/>
</dbReference>
<protein>
    <recommendedName>
        <fullName evidence="2">DEAD/DEAH-box helicase domain-containing protein</fullName>
    </recommendedName>
</protein>
<reference evidence="3" key="2">
    <citation type="submission" date="2023-05" db="EMBL/GenBank/DDBJ databases">
        <authorList>
            <person name="Schelkunov M.I."/>
        </authorList>
    </citation>
    <scope>NUCLEOTIDE SEQUENCE</scope>
    <source>
        <strain evidence="3">Hsosn_3</strain>
        <tissue evidence="3">Leaf</tissue>
    </source>
</reference>
<dbReference type="GO" id="GO:0003676">
    <property type="term" value="F:nucleic acid binding"/>
    <property type="evidence" value="ECO:0007669"/>
    <property type="project" value="InterPro"/>
</dbReference>
<dbReference type="EMBL" id="JAUIZM010000013">
    <property type="protein sequence ID" value="KAK1353345.1"/>
    <property type="molecule type" value="Genomic_DNA"/>
</dbReference>
<dbReference type="GO" id="GO:0005524">
    <property type="term" value="F:ATP binding"/>
    <property type="evidence" value="ECO:0007669"/>
    <property type="project" value="InterPro"/>
</dbReference>
<gene>
    <name evidence="3" type="ORF">POM88_052480</name>
</gene>
<dbReference type="PANTHER" id="PTHR44830:SF1">
    <property type="entry name" value="TR-TYPE G DOMAIN-CONTAINING PROTEIN"/>
    <property type="match status" value="1"/>
</dbReference>
<reference evidence="3" key="1">
    <citation type="submission" date="2023-02" db="EMBL/GenBank/DDBJ databases">
        <title>Genome of toxic invasive species Heracleum sosnowskyi carries increased number of genes despite the absence of recent whole-genome duplications.</title>
        <authorList>
            <person name="Schelkunov M."/>
            <person name="Shtratnikova V."/>
            <person name="Makarenko M."/>
            <person name="Klepikova A."/>
            <person name="Omelchenko D."/>
            <person name="Novikova G."/>
            <person name="Obukhova E."/>
            <person name="Bogdanov V."/>
            <person name="Penin A."/>
            <person name="Logacheva M."/>
        </authorList>
    </citation>
    <scope>NUCLEOTIDE SEQUENCE</scope>
    <source>
        <strain evidence="3">Hsosn_3</strain>
        <tissue evidence="3">Leaf</tissue>
    </source>
</reference>
<keyword evidence="4" id="KW-1185">Reference proteome</keyword>
<evidence type="ECO:0000259" key="2">
    <source>
        <dbReference type="Pfam" id="PF00270"/>
    </source>
</evidence>
<dbReference type="SUPFAM" id="SSF52540">
    <property type="entry name" value="P-loop containing nucleoside triphosphate hydrolases"/>
    <property type="match status" value="1"/>
</dbReference>
<proteinExistence type="predicted"/>
<evidence type="ECO:0000313" key="3">
    <source>
        <dbReference type="EMBL" id="KAK1353345.1"/>
    </source>
</evidence>
<dbReference type="InterPro" id="IPR027417">
    <property type="entry name" value="P-loop_NTPase"/>
</dbReference>
<comment type="caution">
    <text evidence="3">The sequence shown here is derived from an EMBL/GenBank/DDBJ whole genome shotgun (WGS) entry which is preliminary data.</text>
</comment>
<accession>A0AAD8GQP0</accession>
<name>A0AAD8GQP0_9APIA</name>
<dbReference type="Gene3D" id="3.40.50.300">
    <property type="entry name" value="P-loop containing nucleotide triphosphate hydrolases"/>
    <property type="match status" value="1"/>
</dbReference>
<dbReference type="Proteomes" id="UP001237642">
    <property type="component" value="Unassembled WGS sequence"/>
</dbReference>
<feature type="domain" description="DEAD/DEAH-box helicase" evidence="2">
    <location>
        <begin position="89"/>
        <end position="139"/>
    </location>
</feature>
<dbReference type="InterPro" id="IPR011545">
    <property type="entry name" value="DEAD/DEAH_box_helicase_dom"/>
</dbReference>
<sequence length="189" mass="20237">MVATYGPSGLTTKVKSLEMHHESILEALPGDNAAFNSKNVTVKDRGYVASKSEDDPVKEVNIKPVHKMDPTPFSKNLLCVILEKPSVTQQRGIVPLCNGLDVIQQAQFGIGKTATFCSGVLQQVDHGVVECQALVLAPSQGQRMLNIRSQFPSLARSSAHLPPTNNYQGGPVNRFASPPPVNQAAGIVP</sequence>